<evidence type="ECO:0008006" key="4">
    <source>
        <dbReference type="Google" id="ProtNLM"/>
    </source>
</evidence>
<evidence type="ECO:0000313" key="2">
    <source>
        <dbReference type="EMBL" id="RHZ84977.1"/>
    </source>
</evidence>
<name>A0A397JBP9_9GLOM</name>
<dbReference type="EMBL" id="PQFF01000070">
    <property type="protein sequence ID" value="RHZ84977.1"/>
    <property type="molecule type" value="Genomic_DNA"/>
</dbReference>
<evidence type="ECO:0000256" key="1">
    <source>
        <dbReference type="SAM" id="SignalP"/>
    </source>
</evidence>
<protein>
    <recommendedName>
        <fullName evidence="4">Sequence orphan</fullName>
    </recommendedName>
</protein>
<keyword evidence="3" id="KW-1185">Reference proteome</keyword>
<organism evidence="2 3">
    <name type="scientific">Diversispora epigaea</name>
    <dbReference type="NCBI Taxonomy" id="1348612"/>
    <lineage>
        <taxon>Eukaryota</taxon>
        <taxon>Fungi</taxon>
        <taxon>Fungi incertae sedis</taxon>
        <taxon>Mucoromycota</taxon>
        <taxon>Glomeromycotina</taxon>
        <taxon>Glomeromycetes</taxon>
        <taxon>Diversisporales</taxon>
        <taxon>Diversisporaceae</taxon>
        <taxon>Diversispora</taxon>
    </lineage>
</organism>
<keyword evidence="1" id="KW-0732">Signal</keyword>
<accession>A0A397JBP9</accession>
<proteinExistence type="predicted"/>
<feature type="chain" id="PRO_5017204859" description="Sequence orphan" evidence="1">
    <location>
        <begin position="33"/>
        <end position="317"/>
    </location>
</feature>
<evidence type="ECO:0000313" key="3">
    <source>
        <dbReference type="Proteomes" id="UP000266861"/>
    </source>
</evidence>
<sequence length="317" mass="36061">MRTKSTKYAEFNNKIINHLILFLLLFISNIAAQCFAPNPQNPRELIPVACNLVKNEPQENLKFKDSTSNNSSSSNNMFDITLNCTVSTDLCSKVQKAFDTAGSIISSYLLLNTRIVLSASFESFCDLYSSCSENGILGFASPARWILMEDDDNIQRLYPQSLVKQFELSTHPEYSKNDIIASFNSDVSYWFAEDSTPINETQFDFLYVMLHELHHGLGFSSAWDEYFTGYVTPLLANDPIKEIDAEDDLVYNNTSYSSFKFYECAFDKYVILMENGQKASEITEKLNTYFTENNNANKKKNFEISFPTCLCCPIILA</sequence>
<dbReference type="AlphaFoldDB" id="A0A397JBP9"/>
<dbReference type="Proteomes" id="UP000266861">
    <property type="component" value="Unassembled WGS sequence"/>
</dbReference>
<dbReference type="OrthoDB" id="73465at2759"/>
<reference evidence="2 3" key="1">
    <citation type="submission" date="2018-08" db="EMBL/GenBank/DDBJ databases">
        <title>Genome and evolution of the arbuscular mycorrhizal fungus Diversispora epigaea (formerly Glomus versiforme) and its bacterial endosymbionts.</title>
        <authorList>
            <person name="Sun X."/>
            <person name="Fei Z."/>
            <person name="Harrison M."/>
        </authorList>
    </citation>
    <scope>NUCLEOTIDE SEQUENCE [LARGE SCALE GENOMIC DNA]</scope>
    <source>
        <strain evidence="2 3">IT104</strain>
    </source>
</reference>
<feature type="signal peptide" evidence="1">
    <location>
        <begin position="1"/>
        <end position="32"/>
    </location>
</feature>
<gene>
    <name evidence="2" type="ORF">Glove_74g268</name>
</gene>
<comment type="caution">
    <text evidence="2">The sequence shown here is derived from an EMBL/GenBank/DDBJ whole genome shotgun (WGS) entry which is preliminary data.</text>
</comment>